<protein>
    <submittedName>
        <fullName evidence="1">Uncharacterized protein</fullName>
    </submittedName>
</protein>
<proteinExistence type="predicted"/>
<gene>
    <name evidence="1" type="ORF">EGYM00163_LOCUS27477</name>
</gene>
<dbReference type="AlphaFoldDB" id="A0A7S4FV99"/>
<evidence type="ECO:0000313" key="1">
    <source>
        <dbReference type="EMBL" id="CAE0816318.1"/>
    </source>
</evidence>
<organism evidence="1">
    <name type="scientific">Eutreptiella gymnastica</name>
    <dbReference type="NCBI Taxonomy" id="73025"/>
    <lineage>
        <taxon>Eukaryota</taxon>
        <taxon>Discoba</taxon>
        <taxon>Euglenozoa</taxon>
        <taxon>Euglenida</taxon>
        <taxon>Spirocuta</taxon>
        <taxon>Euglenophyceae</taxon>
        <taxon>Eutreptiales</taxon>
        <taxon>Eutreptiaceae</taxon>
        <taxon>Eutreptiella</taxon>
    </lineage>
</organism>
<dbReference type="EMBL" id="HBJA01078420">
    <property type="protein sequence ID" value="CAE0816318.1"/>
    <property type="molecule type" value="Transcribed_RNA"/>
</dbReference>
<accession>A0A7S4FV99</accession>
<reference evidence="1" key="1">
    <citation type="submission" date="2021-01" db="EMBL/GenBank/DDBJ databases">
        <authorList>
            <person name="Corre E."/>
            <person name="Pelletier E."/>
            <person name="Niang G."/>
            <person name="Scheremetjew M."/>
            <person name="Finn R."/>
            <person name="Kale V."/>
            <person name="Holt S."/>
            <person name="Cochrane G."/>
            <person name="Meng A."/>
            <person name="Brown T."/>
            <person name="Cohen L."/>
        </authorList>
    </citation>
    <scope>NUCLEOTIDE SEQUENCE</scope>
    <source>
        <strain evidence="1">CCMP1594</strain>
    </source>
</reference>
<name>A0A7S4FV99_9EUGL</name>
<sequence length="113" mass="12838">MTEPHLMMPKDGAHRVYIPRLTETMVDRLQSARNRDAWKVRGENLCLAATVAINEGDGHGVWTAGEYLRRTLLLQRVHPELLGIYPLPKWALRRANTLVTEKNCTTTASFPQT</sequence>